<dbReference type="InterPro" id="IPR004477">
    <property type="entry name" value="ComEC_N"/>
</dbReference>
<comment type="subcellular location">
    <subcellularLocation>
        <location evidence="1">Cell membrane</location>
        <topology evidence="1">Multi-pass membrane protein</topology>
    </subcellularLocation>
</comment>
<evidence type="ECO:0000259" key="7">
    <source>
        <dbReference type="Pfam" id="PF03772"/>
    </source>
</evidence>
<feature type="domain" description="DUF4131" evidence="8">
    <location>
        <begin position="29"/>
        <end position="191"/>
    </location>
</feature>
<gene>
    <name evidence="9" type="ORF">SAMN02910343_00703</name>
</gene>
<feature type="transmembrane region" description="Helical" evidence="6">
    <location>
        <begin position="287"/>
        <end position="303"/>
    </location>
</feature>
<dbReference type="GeneID" id="87755736"/>
<evidence type="ECO:0000256" key="1">
    <source>
        <dbReference type="ARBA" id="ARBA00004651"/>
    </source>
</evidence>
<accession>A0A1G5VJP9</accession>
<dbReference type="InterPro" id="IPR025405">
    <property type="entry name" value="DUF4131"/>
</dbReference>
<evidence type="ECO:0000256" key="3">
    <source>
        <dbReference type="ARBA" id="ARBA00022692"/>
    </source>
</evidence>
<keyword evidence="2" id="KW-1003">Cell membrane</keyword>
<evidence type="ECO:0000313" key="10">
    <source>
        <dbReference type="Proteomes" id="UP000199689"/>
    </source>
</evidence>
<organism evidence="9 10">
    <name type="scientific">Allisonella histaminiformans</name>
    <dbReference type="NCBI Taxonomy" id="209880"/>
    <lineage>
        <taxon>Bacteria</taxon>
        <taxon>Bacillati</taxon>
        <taxon>Bacillota</taxon>
        <taxon>Negativicutes</taxon>
        <taxon>Veillonellales</taxon>
        <taxon>Veillonellaceae</taxon>
        <taxon>Allisonella</taxon>
    </lineage>
</organism>
<name>A0A1G5VJP9_9FIRM</name>
<feature type="transmembrane region" description="Helical" evidence="6">
    <location>
        <begin position="255"/>
        <end position="275"/>
    </location>
</feature>
<evidence type="ECO:0000256" key="2">
    <source>
        <dbReference type="ARBA" id="ARBA00022475"/>
    </source>
</evidence>
<dbReference type="RefSeq" id="WP_091363917.1">
    <property type="nucleotide sequence ID" value="NZ_FMXA01000007.1"/>
</dbReference>
<dbReference type="GO" id="GO:0005886">
    <property type="term" value="C:plasma membrane"/>
    <property type="evidence" value="ECO:0007669"/>
    <property type="project" value="UniProtKB-SubCell"/>
</dbReference>
<feature type="transmembrane region" description="Helical" evidence="6">
    <location>
        <begin position="30"/>
        <end position="48"/>
    </location>
</feature>
<evidence type="ECO:0008006" key="11">
    <source>
        <dbReference type="Google" id="ProtNLM"/>
    </source>
</evidence>
<evidence type="ECO:0000256" key="6">
    <source>
        <dbReference type="SAM" id="Phobius"/>
    </source>
</evidence>
<dbReference type="EMBL" id="FMXA01000007">
    <property type="protein sequence ID" value="SDA46113.1"/>
    <property type="molecule type" value="Genomic_DNA"/>
</dbReference>
<reference evidence="9 10" key="1">
    <citation type="submission" date="2016-10" db="EMBL/GenBank/DDBJ databases">
        <authorList>
            <person name="de Groot N.N."/>
        </authorList>
    </citation>
    <scope>NUCLEOTIDE SEQUENCE [LARGE SCALE GENOMIC DNA]</scope>
    <source>
        <strain evidence="9 10">DSM 15230</strain>
    </source>
</reference>
<evidence type="ECO:0000313" key="9">
    <source>
        <dbReference type="EMBL" id="SDA46113.1"/>
    </source>
</evidence>
<feature type="transmembrane region" description="Helical" evidence="6">
    <location>
        <begin position="510"/>
        <end position="529"/>
    </location>
</feature>
<dbReference type="PANTHER" id="PTHR30619:SF1">
    <property type="entry name" value="RECOMBINATION PROTEIN 2"/>
    <property type="match status" value="1"/>
</dbReference>
<protein>
    <recommendedName>
        <fullName evidence="11">Competence protein ComEC</fullName>
    </recommendedName>
</protein>
<feature type="transmembrane region" description="Helical" evidence="6">
    <location>
        <begin position="456"/>
        <end position="474"/>
    </location>
</feature>
<dbReference type="Pfam" id="PF03772">
    <property type="entry name" value="Competence"/>
    <property type="match status" value="1"/>
</dbReference>
<dbReference type="AlphaFoldDB" id="A0A1G5VJP9"/>
<feature type="transmembrane region" description="Helical" evidence="6">
    <location>
        <begin position="355"/>
        <end position="373"/>
    </location>
</feature>
<dbReference type="NCBIfam" id="TIGR00360">
    <property type="entry name" value="ComEC_N-term"/>
    <property type="match status" value="1"/>
</dbReference>
<feature type="transmembrane region" description="Helical" evidence="6">
    <location>
        <begin position="385"/>
        <end position="408"/>
    </location>
</feature>
<feature type="transmembrane region" description="Helical" evidence="6">
    <location>
        <begin position="7"/>
        <end position="24"/>
    </location>
</feature>
<dbReference type="OrthoDB" id="9761531at2"/>
<feature type="domain" description="ComEC/Rec2-related protein" evidence="7">
    <location>
        <begin position="238"/>
        <end position="499"/>
    </location>
</feature>
<dbReference type="Proteomes" id="UP000199689">
    <property type="component" value="Unassembled WGS sequence"/>
</dbReference>
<dbReference type="STRING" id="209880.SAMN02910343_00703"/>
<feature type="transmembrane region" description="Helical" evidence="6">
    <location>
        <begin position="332"/>
        <end position="349"/>
    </location>
</feature>
<sequence length="749" mass="82993">MGNIMRYGLLWAATGMAAGILAFSEFSLSWGILVVLYGLCWGILLAAWRLKQVTAVVCICAVLTLLTGYARMGLEQRVWEKQAHCLSGSEGTYQVVLKEKPSRSVYKSGDMRGLAELEKIAYPDGESRDIHGSVYIYFPETQGPVLLPGDRWYVKGALKPVRLYRNPGKINLAGRYQSKRLLGKIYVENPEEMKAGGVSGKYGMLRQAEIWKGRLRACFYRAMDKDHGPIMMTLLFGGSYDELPEGVIQSFSDTGIVHILSVSGSHISLVLSFLTLAGRWVRLPEKIIILLSITGVLGYSVMAGWVPPVIRAVIMGILSAGGLLFNRDKDALNLLGAAVLCMLLWNPLLLYDVSFQLSAGASLGILLFYRPAAGQLKQISWIPRFIAEGIALSVSAQLITIPLVLYNFHRLPSYFILSNLWVTPFLEWAMLLGLGASFSLFTCLPLTGICLQAADFFVGLAVKSNYIIAGLPGASFPVRAMTWMEIGLYYWVLLLLFFHDYWKVRRRAAYGALGVSLFLLLGILAETWYRPSMVAYVLDVSPARAAVIRDGESTVVYVKNASIALPLVSRETDSFLQYLGAKKIDLLLWDDTESREWSPVQLSVPIMNVSAASGEKRQITDPVLRRIYGVNKNRSRWRNDEGLYVMGTGPSWIVSHGKGCLFIDGGKLPGGRRGEHPVHCAWIGGAGRFKGTVTHGKIKRLQPEAAVYTGNKGQQAGEEMALFHHLDCPVKDTRDGMAVLSYRKHWELE</sequence>
<proteinExistence type="predicted"/>
<dbReference type="PANTHER" id="PTHR30619">
    <property type="entry name" value="DNA INTERNALIZATION/COMPETENCE PROTEIN COMEC/REC2"/>
    <property type="match status" value="1"/>
</dbReference>
<keyword evidence="10" id="KW-1185">Reference proteome</keyword>
<evidence type="ECO:0000256" key="5">
    <source>
        <dbReference type="ARBA" id="ARBA00023136"/>
    </source>
</evidence>
<keyword evidence="3 6" id="KW-0812">Transmembrane</keyword>
<keyword evidence="4 6" id="KW-1133">Transmembrane helix</keyword>
<dbReference type="InterPro" id="IPR052159">
    <property type="entry name" value="Competence_DNA_uptake"/>
</dbReference>
<evidence type="ECO:0000256" key="4">
    <source>
        <dbReference type="ARBA" id="ARBA00022989"/>
    </source>
</evidence>
<feature type="transmembrane region" description="Helical" evidence="6">
    <location>
        <begin position="480"/>
        <end position="498"/>
    </location>
</feature>
<evidence type="ECO:0000259" key="8">
    <source>
        <dbReference type="Pfam" id="PF13567"/>
    </source>
</evidence>
<keyword evidence="5 6" id="KW-0472">Membrane</keyword>
<feature type="transmembrane region" description="Helical" evidence="6">
    <location>
        <begin position="428"/>
        <end position="449"/>
    </location>
</feature>
<dbReference type="Pfam" id="PF13567">
    <property type="entry name" value="DUF4131"/>
    <property type="match status" value="1"/>
</dbReference>